<feature type="transmembrane region" description="Helical" evidence="1">
    <location>
        <begin position="6"/>
        <end position="25"/>
    </location>
</feature>
<evidence type="ECO:0000313" key="3">
    <source>
        <dbReference type="Proteomes" id="UP000195514"/>
    </source>
</evidence>
<dbReference type="OrthoDB" id="9792681at2"/>
<sequence length="153" mass="16688">MPLSGLLHNPVFIATLVTSFVAQVLKLPLSYLQTREWNFSLLFSTGGMPSSHSAVVTAAAAGVGYYTGFNTPLFGLAFAIAVVVIYDATNIRRQAGFHAQQINRIIKEMFGGEKAPVEEFKELREVLGHSPIEALGGVILGILVNLVFWQLWP</sequence>
<keyword evidence="1" id="KW-0812">Transmembrane</keyword>
<keyword evidence="1" id="KW-0472">Membrane</keyword>
<keyword evidence="3" id="KW-1185">Reference proteome</keyword>
<dbReference type="InterPro" id="IPR003832">
    <property type="entry name" value="DUF212"/>
</dbReference>
<organism evidence="2 3">
    <name type="scientific">Candidatus Brevifilum fermentans</name>
    <dbReference type="NCBI Taxonomy" id="1986204"/>
    <lineage>
        <taxon>Bacteria</taxon>
        <taxon>Bacillati</taxon>
        <taxon>Chloroflexota</taxon>
        <taxon>Anaerolineae</taxon>
        <taxon>Anaerolineales</taxon>
        <taxon>Anaerolineaceae</taxon>
        <taxon>Candidatus Brevifilum</taxon>
    </lineage>
</organism>
<feature type="transmembrane region" description="Helical" evidence="1">
    <location>
        <begin position="69"/>
        <end position="88"/>
    </location>
</feature>
<name>A0A1Y6K6F0_9CHLR</name>
<dbReference type="Proteomes" id="UP000195514">
    <property type="component" value="Chromosome I"/>
</dbReference>
<dbReference type="AlphaFoldDB" id="A0A1Y6K6F0"/>
<evidence type="ECO:0000256" key="1">
    <source>
        <dbReference type="SAM" id="Phobius"/>
    </source>
</evidence>
<dbReference type="PANTHER" id="PTHR31446:SF29">
    <property type="entry name" value="ACID PHOSPHATASE_VANADIUM-DEPENDENT HALOPEROXIDASE-RELATED PROTEIN"/>
    <property type="match status" value="1"/>
</dbReference>
<dbReference type="RefSeq" id="WP_087862940.1">
    <property type="nucleotide sequence ID" value="NZ_LT859958.1"/>
</dbReference>
<feature type="transmembrane region" description="Helical" evidence="1">
    <location>
        <begin position="134"/>
        <end position="152"/>
    </location>
</feature>
<reference evidence="3" key="1">
    <citation type="submission" date="2017-05" db="EMBL/GenBank/DDBJ databases">
        <authorList>
            <person name="Kirkegaard R."/>
            <person name="Mcilroy J S."/>
        </authorList>
    </citation>
    <scope>NUCLEOTIDE SEQUENCE [LARGE SCALE GENOMIC DNA]</scope>
</reference>
<protein>
    <submittedName>
        <fullName evidence="2">Uncharacterized membrane protein YuiD</fullName>
    </submittedName>
</protein>
<evidence type="ECO:0000313" key="2">
    <source>
        <dbReference type="EMBL" id="SMX55156.1"/>
    </source>
</evidence>
<dbReference type="Pfam" id="PF02681">
    <property type="entry name" value="DUF212"/>
    <property type="match status" value="1"/>
</dbReference>
<dbReference type="PANTHER" id="PTHR31446">
    <property type="entry name" value="ACID PHOSPHATASE/VANADIUM-DEPENDENT HALOPEROXIDASE-RELATED PROTEIN"/>
    <property type="match status" value="1"/>
</dbReference>
<accession>A0A1Y6K6F0</accession>
<dbReference type="EMBL" id="LT859958">
    <property type="protein sequence ID" value="SMX55156.1"/>
    <property type="molecule type" value="Genomic_DNA"/>
</dbReference>
<proteinExistence type="predicted"/>
<feature type="transmembrane region" description="Helical" evidence="1">
    <location>
        <begin position="37"/>
        <end position="63"/>
    </location>
</feature>
<dbReference type="KEGG" id="abat:CFX1CAM_2091"/>
<keyword evidence="1" id="KW-1133">Transmembrane helix</keyword>
<gene>
    <name evidence="2" type="primary">yuiD</name>
    <name evidence="2" type="ORF">CFX1CAM_2091</name>
</gene>